<dbReference type="Pfam" id="PF07281">
    <property type="entry name" value="INSIG"/>
    <property type="match status" value="1"/>
</dbReference>
<feature type="compositionally biased region" description="Polar residues" evidence="7">
    <location>
        <begin position="24"/>
        <end position="33"/>
    </location>
</feature>
<dbReference type="GO" id="GO:0005789">
    <property type="term" value="C:endoplasmic reticulum membrane"/>
    <property type="evidence" value="ECO:0007669"/>
    <property type="project" value="UniProtKB-SubCell"/>
</dbReference>
<evidence type="ECO:0000256" key="4">
    <source>
        <dbReference type="ARBA" id="ARBA00022824"/>
    </source>
</evidence>
<evidence type="ECO:0000256" key="1">
    <source>
        <dbReference type="ARBA" id="ARBA00004477"/>
    </source>
</evidence>
<dbReference type="AlphaFoldDB" id="A0A9P6G7Z6"/>
<sequence length="424" mass="46350">MADDPLTTSSTEQPRVYRPIPRRNFSTQTNASDSPAHAFVPSTPPLVADTQNRPSDFLAQLNARLLRTYNAGLNLNDDGDAEGAPPPRNKSLMNLTQSTLFGIYDDDESTPVEQSVPETPWGTGAETPGRRHSGMNKWHSGTDSLALGITMQSRKKNANDDKGRAPPSPSSRHAPRPERQGIWKYTVSLGKLAALFLFGVTYGVIVSHLHDTRELAAVRVEGLDRGNWVYLASWGVAGLVLGSCLPYVELTWGGQTASDQEEEGASAHETETSFSEQWNDIVRSVGAFLAIAFAIRRLPWQSTLQLTLTLALVNPALWYILDRTKPGFSYSLLVTSILTSFIFLSDPNILPSPSLPATTNGTHTPSAAQMQGHQDMFVGVVSYDTLAVVTWVGSVLFCSCVCFGSIGRRLAVWDHHESGRKRQI</sequence>
<evidence type="ECO:0000256" key="5">
    <source>
        <dbReference type="ARBA" id="ARBA00022989"/>
    </source>
</evidence>
<evidence type="ECO:0000256" key="3">
    <source>
        <dbReference type="ARBA" id="ARBA00022692"/>
    </source>
</evidence>
<keyword evidence="10" id="KW-1185">Reference proteome</keyword>
<feature type="region of interest" description="Disordered" evidence="7">
    <location>
        <begin position="153"/>
        <end position="179"/>
    </location>
</feature>
<dbReference type="PANTHER" id="PTHR15301:SF3">
    <property type="entry name" value="PROTEIN NSG1-RELATED"/>
    <property type="match status" value="1"/>
</dbReference>
<evidence type="ECO:0000256" key="8">
    <source>
        <dbReference type="SAM" id="Phobius"/>
    </source>
</evidence>
<feature type="transmembrane region" description="Helical" evidence="8">
    <location>
        <begin position="304"/>
        <end position="321"/>
    </location>
</feature>
<evidence type="ECO:0000256" key="6">
    <source>
        <dbReference type="ARBA" id="ARBA00023136"/>
    </source>
</evidence>
<comment type="similarity">
    <text evidence="2">Belongs to the INSIG family.</text>
</comment>
<feature type="transmembrane region" description="Helical" evidence="8">
    <location>
        <begin position="228"/>
        <end position="248"/>
    </location>
</feature>
<protein>
    <submittedName>
        <fullName evidence="9">INSIG domain-containing protein</fullName>
    </submittedName>
</protein>
<gene>
    <name evidence="9" type="ORF">PMIN01_11398</name>
</gene>
<feature type="region of interest" description="Disordered" evidence="7">
    <location>
        <begin position="1"/>
        <end position="51"/>
    </location>
</feature>
<dbReference type="Proteomes" id="UP000756921">
    <property type="component" value="Unassembled WGS sequence"/>
</dbReference>
<organism evidence="9 10">
    <name type="scientific">Paraphaeosphaeria minitans</name>
    <dbReference type="NCBI Taxonomy" id="565426"/>
    <lineage>
        <taxon>Eukaryota</taxon>
        <taxon>Fungi</taxon>
        <taxon>Dikarya</taxon>
        <taxon>Ascomycota</taxon>
        <taxon>Pezizomycotina</taxon>
        <taxon>Dothideomycetes</taxon>
        <taxon>Pleosporomycetidae</taxon>
        <taxon>Pleosporales</taxon>
        <taxon>Massarineae</taxon>
        <taxon>Didymosphaeriaceae</taxon>
        <taxon>Paraphaeosphaeria</taxon>
    </lineage>
</organism>
<proteinExistence type="inferred from homology"/>
<dbReference type="GO" id="GO:0016126">
    <property type="term" value="P:sterol biosynthetic process"/>
    <property type="evidence" value="ECO:0007669"/>
    <property type="project" value="TreeGrafter"/>
</dbReference>
<comment type="subcellular location">
    <subcellularLocation>
        <location evidence="1">Endoplasmic reticulum membrane</location>
        <topology evidence="1">Multi-pass membrane protein</topology>
    </subcellularLocation>
</comment>
<evidence type="ECO:0000256" key="2">
    <source>
        <dbReference type="ARBA" id="ARBA00007475"/>
    </source>
</evidence>
<feature type="transmembrane region" description="Helical" evidence="8">
    <location>
        <begin position="386"/>
        <end position="406"/>
    </location>
</feature>
<dbReference type="InterPro" id="IPR025929">
    <property type="entry name" value="INSIG_fam"/>
</dbReference>
<evidence type="ECO:0000256" key="7">
    <source>
        <dbReference type="SAM" id="MobiDB-lite"/>
    </source>
</evidence>
<dbReference type="OrthoDB" id="205546at2759"/>
<keyword evidence="3 8" id="KW-0812">Transmembrane</keyword>
<accession>A0A9P6G7Z6</accession>
<name>A0A9P6G7Z6_9PLEO</name>
<keyword evidence="5 8" id="KW-1133">Transmembrane helix</keyword>
<feature type="transmembrane region" description="Helical" evidence="8">
    <location>
        <begin position="189"/>
        <end position="208"/>
    </location>
</feature>
<keyword evidence="4" id="KW-0256">Endoplasmic reticulum</keyword>
<feature type="region of interest" description="Disordered" evidence="7">
    <location>
        <begin position="105"/>
        <end position="138"/>
    </location>
</feature>
<feature type="compositionally biased region" description="Polar residues" evidence="7">
    <location>
        <begin position="1"/>
        <end position="13"/>
    </location>
</feature>
<evidence type="ECO:0000313" key="10">
    <source>
        <dbReference type="Proteomes" id="UP000756921"/>
    </source>
</evidence>
<feature type="transmembrane region" description="Helical" evidence="8">
    <location>
        <begin position="328"/>
        <end position="345"/>
    </location>
</feature>
<comment type="caution">
    <text evidence="9">The sequence shown here is derived from an EMBL/GenBank/DDBJ whole genome shotgun (WGS) entry which is preliminary data.</text>
</comment>
<dbReference type="PANTHER" id="PTHR15301">
    <property type="entry name" value="INSULIN-INDUCED GENE 1"/>
    <property type="match status" value="1"/>
</dbReference>
<keyword evidence="6 8" id="KW-0472">Membrane</keyword>
<evidence type="ECO:0000313" key="9">
    <source>
        <dbReference type="EMBL" id="KAF9730529.1"/>
    </source>
</evidence>
<dbReference type="EMBL" id="WJXW01000014">
    <property type="protein sequence ID" value="KAF9730529.1"/>
    <property type="molecule type" value="Genomic_DNA"/>
</dbReference>
<reference evidence="9" key="1">
    <citation type="journal article" date="2020" name="Mol. Plant Microbe Interact.">
        <title>Genome Sequence of the Biocontrol Agent Coniothyrium minitans strain Conio (IMI 134523).</title>
        <authorList>
            <person name="Patel D."/>
            <person name="Shittu T.A."/>
            <person name="Baroncelli R."/>
            <person name="Muthumeenakshi S."/>
            <person name="Osborne T.H."/>
            <person name="Janganan T.K."/>
            <person name="Sreenivasaprasad S."/>
        </authorList>
    </citation>
    <scope>NUCLEOTIDE SEQUENCE</scope>
    <source>
        <strain evidence="9">Conio</strain>
    </source>
</reference>